<keyword evidence="2" id="KW-1185">Reference proteome</keyword>
<dbReference type="GeneID" id="64766529"/>
<protein>
    <submittedName>
        <fullName evidence="1">Uncharacterized protein</fullName>
    </submittedName>
</protein>
<proteinExistence type="predicted"/>
<evidence type="ECO:0000313" key="2">
    <source>
        <dbReference type="Proteomes" id="UP000503093"/>
    </source>
</evidence>
<evidence type="ECO:0000313" key="1">
    <source>
        <dbReference type="EMBL" id="QIG58199.1"/>
    </source>
</evidence>
<dbReference type="KEGG" id="vg:64766529"/>
<organism evidence="1 2">
    <name type="scientific">Gordonia phage Skog</name>
    <dbReference type="NCBI Taxonomy" id="2704033"/>
    <lineage>
        <taxon>Viruses</taxon>
        <taxon>Duplodnaviria</taxon>
        <taxon>Heunggongvirae</taxon>
        <taxon>Uroviricota</taxon>
        <taxon>Caudoviricetes</taxon>
        <taxon>Skogvirus</taxon>
        <taxon>Skogvirus Skog</taxon>
    </lineage>
</organism>
<accession>A0A6G6XJA5</accession>
<gene>
    <name evidence="1" type="primary">47</name>
    <name evidence="1" type="ORF">SEA_SKOG_47</name>
</gene>
<name>A0A6G6XJA5_9CAUD</name>
<dbReference type="EMBL" id="MN908687">
    <property type="protein sequence ID" value="QIG58199.1"/>
    <property type="molecule type" value="Genomic_DNA"/>
</dbReference>
<sequence>MTQEDIDNGVGVPEWCPIALAIRRKRGVDDAAVDDHQILVRRNQRASSYRVPQRVHDFVNAFDAGLDVEPFTFEARG</sequence>
<dbReference type="Proteomes" id="UP000503093">
    <property type="component" value="Segment"/>
</dbReference>
<dbReference type="RefSeq" id="YP_010059297.1">
    <property type="nucleotide sequence ID" value="NC_054725.1"/>
</dbReference>
<reference evidence="1 2" key="1">
    <citation type="submission" date="2020-01" db="EMBL/GenBank/DDBJ databases">
        <authorList>
            <person name="Alvaro L.E."/>
            <person name="Baker K.N."/>
            <person name="Baxter I.S."/>
            <person name="Brown M.R."/>
            <person name="Driscoll K.D."/>
            <person name="Elrubaie J.M."/>
            <person name="Feith S.L."/>
            <person name="Indihar D.F."/>
            <person name="Knoch V.T."/>
            <person name="Koirtyohann K.M."/>
            <person name="Kratz M.A."/>
            <person name="Lear A.H."/>
            <person name="Lindblom K.E."/>
            <person name="Marcus E.R."/>
            <person name="Murphy M.E."/>
            <person name="Sensor R."/>
            <person name="Sherman S.J."/>
            <person name="Swift V.R."/>
            <person name="White K.E."/>
            <person name="Wills S.J."/>
            <person name="Gatt S.M."/>
            <person name="Lohbauer S.A."/>
            <person name="Power T.R."/>
            <person name="Rosales K.A."/>
            <person name="Sisson B.M."/>
            <person name="Isern S."/>
            <person name="Michael S.F."/>
            <person name="Sunnen C.N."/>
            <person name="Garlena R.A."/>
            <person name="Russell D.A."/>
            <person name="Pope W.H."/>
            <person name="Jacobs-Sera D."/>
            <person name="Hatfull G.F."/>
        </authorList>
    </citation>
    <scope>NUCLEOTIDE SEQUENCE [LARGE SCALE GENOMIC DNA]</scope>
</reference>